<feature type="region of interest" description="Disordered" evidence="1">
    <location>
        <begin position="87"/>
        <end position="120"/>
    </location>
</feature>
<protein>
    <submittedName>
        <fullName evidence="2">Uncharacterized protein</fullName>
    </submittedName>
</protein>
<feature type="region of interest" description="Disordered" evidence="1">
    <location>
        <begin position="1"/>
        <end position="26"/>
    </location>
</feature>
<evidence type="ECO:0000256" key="1">
    <source>
        <dbReference type="SAM" id="MobiDB-lite"/>
    </source>
</evidence>
<organism evidence="2">
    <name type="scientific">Aspergillus arachidicola</name>
    <dbReference type="NCBI Taxonomy" id="656916"/>
    <lineage>
        <taxon>Eukaryota</taxon>
        <taxon>Fungi</taxon>
        <taxon>Dikarya</taxon>
        <taxon>Ascomycota</taxon>
        <taxon>Pezizomycotina</taxon>
        <taxon>Eurotiomycetes</taxon>
        <taxon>Eurotiomycetidae</taxon>
        <taxon>Eurotiales</taxon>
        <taxon>Aspergillaceae</taxon>
        <taxon>Aspergillus</taxon>
        <taxon>Aspergillus subgen. Circumdati</taxon>
    </lineage>
</organism>
<name>A0A5N6Y2K6_9EURO</name>
<dbReference type="AlphaFoldDB" id="A0A5N6Y2K6"/>
<dbReference type="EMBL" id="ML737164">
    <property type="protein sequence ID" value="KAE8338766.1"/>
    <property type="molecule type" value="Genomic_DNA"/>
</dbReference>
<feature type="compositionally biased region" description="Basic and acidic residues" evidence="1">
    <location>
        <begin position="12"/>
        <end position="26"/>
    </location>
</feature>
<reference evidence="2" key="1">
    <citation type="submission" date="2019-04" db="EMBL/GenBank/DDBJ databases">
        <title>Friends and foes A comparative genomics study of 23 Aspergillus species from section Flavi.</title>
        <authorList>
            <consortium name="DOE Joint Genome Institute"/>
            <person name="Kjaerbolling I."/>
            <person name="Vesth T."/>
            <person name="Frisvad J.C."/>
            <person name="Nybo J.L."/>
            <person name="Theobald S."/>
            <person name="Kildgaard S."/>
            <person name="Isbrandt T."/>
            <person name="Kuo A."/>
            <person name="Sato A."/>
            <person name="Lyhne E.K."/>
            <person name="Kogle M.E."/>
            <person name="Wiebenga A."/>
            <person name="Kun R.S."/>
            <person name="Lubbers R.J."/>
            <person name="Makela M.R."/>
            <person name="Barry K."/>
            <person name="Chovatia M."/>
            <person name="Clum A."/>
            <person name="Daum C."/>
            <person name="Haridas S."/>
            <person name="He G."/>
            <person name="LaButti K."/>
            <person name="Lipzen A."/>
            <person name="Mondo S."/>
            <person name="Riley R."/>
            <person name="Salamov A."/>
            <person name="Simmons B.A."/>
            <person name="Magnuson J.K."/>
            <person name="Henrissat B."/>
            <person name="Mortensen U.H."/>
            <person name="Larsen T.O."/>
            <person name="Devries R.P."/>
            <person name="Grigoriev I.V."/>
            <person name="Machida M."/>
            <person name="Baker S.E."/>
            <person name="Andersen M.R."/>
        </authorList>
    </citation>
    <scope>NUCLEOTIDE SEQUENCE</scope>
    <source>
        <strain evidence="2">CBS 117612</strain>
    </source>
</reference>
<feature type="compositionally biased region" description="Basic residues" evidence="1">
    <location>
        <begin position="110"/>
        <end position="120"/>
    </location>
</feature>
<accession>A0A5N6Y2K6</accession>
<dbReference type="Proteomes" id="UP000325558">
    <property type="component" value="Unassembled WGS sequence"/>
</dbReference>
<proteinExistence type="predicted"/>
<sequence>MNAHRNVQAQGGRRDGRGGDHGAIKKNEEQVSLLWRKGAQLPQLPADGRARGLGGGLFWGLVVVLGIESIVTNLDIENSNGAGAITIFTKTPSPSSSPSPNPSHRTSSPRPRRKCWKMTW</sequence>
<evidence type="ECO:0000313" key="2">
    <source>
        <dbReference type="EMBL" id="KAE8338766.1"/>
    </source>
</evidence>
<gene>
    <name evidence="2" type="ORF">BDV24DRAFT_166090</name>
</gene>